<dbReference type="SMART" id="SM00863">
    <property type="entry name" value="tRNA_SAD"/>
    <property type="match status" value="1"/>
</dbReference>
<evidence type="ECO:0000256" key="5">
    <source>
        <dbReference type="ARBA" id="ARBA00022741"/>
    </source>
</evidence>
<dbReference type="PROSITE" id="PS50860">
    <property type="entry name" value="AA_TRNA_LIGASE_II_ALA"/>
    <property type="match status" value="1"/>
</dbReference>
<evidence type="ECO:0000256" key="12">
    <source>
        <dbReference type="SAM" id="Coils"/>
    </source>
</evidence>
<comment type="function">
    <text evidence="11">Catalyzes the attachment of alanine to tRNA(Ala) in a two-step reaction: alanine is first activated by ATP to form Ala-AMP and then transferred to the acceptor end of tRNA(Ala). Also edits incorrectly charged Ser-tRNA(Ala) and Gly-tRNA(Ala) via its editing domain.</text>
</comment>
<feature type="binding site" evidence="11">
    <location>
        <position position="665"/>
    </location>
    <ligand>
        <name>Zn(2+)</name>
        <dbReference type="ChEBI" id="CHEBI:29105"/>
    </ligand>
</feature>
<dbReference type="Gene3D" id="3.30.930.10">
    <property type="entry name" value="Bira Bifunctional Protein, Domain 2"/>
    <property type="match status" value="1"/>
</dbReference>
<dbReference type="EC" id="6.1.1.7" evidence="11"/>
<dbReference type="HAMAP" id="MF_00036_B">
    <property type="entry name" value="Ala_tRNA_synth_B"/>
    <property type="match status" value="1"/>
</dbReference>
<dbReference type="GO" id="GO:0004813">
    <property type="term" value="F:alanine-tRNA ligase activity"/>
    <property type="evidence" value="ECO:0007669"/>
    <property type="project" value="UniProtKB-UniRule"/>
</dbReference>
<comment type="similarity">
    <text evidence="1 11">Belongs to the class-II aminoacyl-tRNA synthetase family.</text>
</comment>
<keyword evidence="6 11" id="KW-0862">Zinc</keyword>
<dbReference type="InterPro" id="IPR018163">
    <property type="entry name" value="Thr/Ala-tRNA-synth_IIc_edit"/>
</dbReference>
<comment type="catalytic activity">
    <reaction evidence="11">
        <text>tRNA(Ala) + L-alanine + ATP = L-alanyl-tRNA(Ala) + AMP + diphosphate</text>
        <dbReference type="Rhea" id="RHEA:12540"/>
        <dbReference type="Rhea" id="RHEA-COMP:9657"/>
        <dbReference type="Rhea" id="RHEA-COMP:9923"/>
        <dbReference type="ChEBI" id="CHEBI:30616"/>
        <dbReference type="ChEBI" id="CHEBI:33019"/>
        <dbReference type="ChEBI" id="CHEBI:57972"/>
        <dbReference type="ChEBI" id="CHEBI:78442"/>
        <dbReference type="ChEBI" id="CHEBI:78497"/>
        <dbReference type="ChEBI" id="CHEBI:456215"/>
        <dbReference type="EC" id="6.1.1.7"/>
    </reaction>
</comment>
<evidence type="ECO:0000256" key="4">
    <source>
        <dbReference type="ARBA" id="ARBA00022723"/>
    </source>
</evidence>
<dbReference type="FunFam" id="3.30.930.10:FF:000004">
    <property type="entry name" value="Alanine--tRNA ligase"/>
    <property type="match status" value="1"/>
</dbReference>
<evidence type="ECO:0000313" key="15">
    <source>
        <dbReference type="Proteomes" id="UP000035159"/>
    </source>
</evidence>
<organism evidence="14 15">
    <name type="scientific">Kosmotoga pacifica</name>
    <dbReference type="NCBI Taxonomy" id="1330330"/>
    <lineage>
        <taxon>Bacteria</taxon>
        <taxon>Thermotogati</taxon>
        <taxon>Thermotogota</taxon>
        <taxon>Thermotogae</taxon>
        <taxon>Kosmotogales</taxon>
        <taxon>Kosmotogaceae</taxon>
        <taxon>Kosmotoga</taxon>
    </lineage>
</organism>
<keyword evidence="15" id="KW-1185">Reference proteome</keyword>
<dbReference type="Proteomes" id="UP000035159">
    <property type="component" value="Chromosome"/>
</dbReference>
<dbReference type="InterPro" id="IPR018162">
    <property type="entry name" value="Ala-tRNA-ligase_IIc_anticod-bd"/>
</dbReference>
<evidence type="ECO:0000256" key="6">
    <source>
        <dbReference type="ARBA" id="ARBA00022833"/>
    </source>
</evidence>
<dbReference type="GO" id="GO:0005524">
    <property type="term" value="F:ATP binding"/>
    <property type="evidence" value="ECO:0007669"/>
    <property type="project" value="UniProtKB-UniRule"/>
</dbReference>
<evidence type="ECO:0000256" key="3">
    <source>
        <dbReference type="ARBA" id="ARBA00022598"/>
    </source>
</evidence>
<keyword evidence="5 11" id="KW-0547">Nucleotide-binding</keyword>
<dbReference type="GO" id="GO:0000049">
    <property type="term" value="F:tRNA binding"/>
    <property type="evidence" value="ECO:0007669"/>
    <property type="project" value="UniProtKB-KW"/>
</dbReference>
<evidence type="ECO:0000256" key="11">
    <source>
        <dbReference type="HAMAP-Rule" id="MF_00036"/>
    </source>
</evidence>
<dbReference type="InterPro" id="IPR002318">
    <property type="entry name" value="Ala-tRNA-lgiase_IIc"/>
</dbReference>
<evidence type="ECO:0000256" key="7">
    <source>
        <dbReference type="ARBA" id="ARBA00022840"/>
    </source>
</evidence>
<dbReference type="CDD" id="cd00673">
    <property type="entry name" value="AlaRS_core"/>
    <property type="match status" value="1"/>
</dbReference>
<accession>A0A0G2Z5U9</accession>
<dbReference type="SUPFAM" id="SSF55186">
    <property type="entry name" value="ThrRS/AlaRS common domain"/>
    <property type="match status" value="1"/>
</dbReference>
<dbReference type="KEGG" id="kpf:IX53_03130"/>
<dbReference type="InterPro" id="IPR012947">
    <property type="entry name" value="tRNA_SAD"/>
</dbReference>
<dbReference type="EMBL" id="CP011232">
    <property type="protein sequence ID" value="AKI96980.1"/>
    <property type="molecule type" value="Genomic_DNA"/>
</dbReference>
<dbReference type="InterPro" id="IPR050058">
    <property type="entry name" value="Ala-tRNA_ligase"/>
</dbReference>
<dbReference type="Gene3D" id="3.30.980.10">
    <property type="entry name" value="Threonyl-trna Synthetase, Chain A, domain 2"/>
    <property type="match status" value="1"/>
</dbReference>
<protein>
    <recommendedName>
        <fullName evidence="11">Alanine--tRNA ligase</fullName>
        <ecNumber evidence="11">6.1.1.7</ecNumber>
    </recommendedName>
    <alternativeName>
        <fullName evidence="11">Alanyl-tRNA synthetase</fullName>
        <shortName evidence="11">AlaRS</shortName>
    </alternativeName>
</protein>
<dbReference type="PANTHER" id="PTHR11777:SF9">
    <property type="entry name" value="ALANINE--TRNA LIGASE, CYTOPLASMIC"/>
    <property type="match status" value="1"/>
</dbReference>
<dbReference type="PATRIC" id="fig|1330330.3.peg.625"/>
<dbReference type="GO" id="GO:0008270">
    <property type="term" value="F:zinc ion binding"/>
    <property type="evidence" value="ECO:0007669"/>
    <property type="project" value="UniProtKB-UniRule"/>
</dbReference>
<dbReference type="Gene3D" id="3.10.310.40">
    <property type="match status" value="1"/>
</dbReference>
<dbReference type="STRING" id="1330330.IX53_03130"/>
<keyword evidence="8 11" id="KW-0694">RNA-binding</keyword>
<dbReference type="Pfam" id="PF02272">
    <property type="entry name" value="DHHA1"/>
    <property type="match status" value="1"/>
</dbReference>
<reference evidence="14 15" key="1">
    <citation type="submission" date="2015-04" db="EMBL/GenBank/DDBJ databases">
        <title>Complete Genome Sequence of Kosmotoga pacifica SLHLJ1.</title>
        <authorList>
            <person name="Jiang L.J."/>
            <person name="Shao Z.Z."/>
            <person name="Jebbar M."/>
        </authorList>
    </citation>
    <scope>NUCLEOTIDE SEQUENCE [LARGE SCALE GENOMIC DNA]</scope>
    <source>
        <strain evidence="14 15">SLHLJ1</strain>
    </source>
</reference>
<dbReference type="FunFam" id="3.30.54.20:FF:000001">
    <property type="entry name" value="Alanine--tRNA ligase"/>
    <property type="match status" value="1"/>
</dbReference>
<dbReference type="SUPFAM" id="SSF50447">
    <property type="entry name" value="Translation proteins"/>
    <property type="match status" value="1"/>
</dbReference>
<dbReference type="PANTHER" id="PTHR11777">
    <property type="entry name" value="ALANYL-TRNA SYNTHETASE"/>
    <property type="match status" value="1"/>
</dbReference>
<dbReference type="InterPro" id="IPR023033">
    <property type="entry name" value="Ala_tRNA_ligase_euk/bac"/>
</dbReference>
<dbReference type="AlphaFoldDB" id="A0A0G2Z5U9"/>
<dbReference type="GO" id="GO:0006419">
    <property type="term" value="P:alanyl-tRNA aminoacylation"/>
    <property type="evidence" value="ECO:0007669"/>
    <property type="project" value="UniProtKB-UniRule"/>
</dbReference>
<dbReference type="RefSeq" id="WP_047754115.1">
    <property type="nucleotide sequence ID" value="NZ_CAJUHA010000019.1"/>
</dbReference>
<dbReference type="InterPro" id="IPR003156">
    <property type="entry name" value="DHHA1_dom"/>
</dbReference>
<dbReference type="NCBIfam" id="TIGR00344">
    <property type="entry name" value="alaS"/>
    <property type="match status" value="1"/>
</dbReference>
<proteinExistence type="inferred from homology"/>
<evidence type="ECO:0000256" key="1">
    <source>
        <dbReference type="ARBA" id="ARBA00008226"/>
    </source>
</evidence>
<keyword evidence="11" id="KW-0963">Cytoplasm</keyword>
<feature type="binding site" evidence="11">
    <location>
        <position position="567"/>
    </location>
    <ligand>
        <name>Zn(2+)</name>
        <dbReference type="ChEBI" id="CHEBI:29105"/>
    </ligand>
</feature>
<dbReference type="InterPro" id="IPR018165">
    <property type="entry name" value="Ala-tRNA-synth_IIc_core"/>
</dbReference>
<evidence type="ECO:0000256" key="8">
    <source>
        <dbReference type="ARBA" id="ARBA00022884"/>
    </source>
</evidence>
<feature type="domain" description="Alanyl-transfer RNA synthetases family profile" evidence="13">
    <location>
        <begin position="4"/>
        <end position="708"/>
    </location>
</feature>
<dbReference type="SUPFAM" id="SSF55681">
    <property type="entry name" value="Class II aaRS and biotin synthetases"/>
    <property type="match status" value="1"/>
</dbReference>
<dbReference type="SUPFAM" id="SSF101353">
    <property type="entry name" value="Putative anticodon-binding domain of alanyl-tRNA synthetase (AlaRS)"/>
    <property type="match status" value="1"/>
</dbReference>
<feature type="coiled-coil region" evidence="12">
    <location>
        <begin position="706"/>
        <end position="751"/>
    </location>
</feature>
<feature type="binding site" evidence="11">
    <location>
        <position position="563"/>
    </location>
    <ligand>
        <name>Zn(2+)</name>
        <dbReference type="ChEBI" id="CHEBI:29105"/>
    </ligand>
</feature>
<dbReference type="Pfam" id="PF07973">
    <property type="entry name" value="tRNA_SAD"/>
    <property type="match status" value="1"/>
</dbReference>
<dbReference type="FunFam" id="3.10.310.40:FF:000001">
    <property type="entry name" value="Alanine--tRNA ligase"/>
    <property type="match status" value="1"/>
</dbReference>
<name>A0A0G2Z5U9_9BACT</name>
<sequence>MRYMTSEEIRQSFLDFFKSKNHTVLPSASLIPNDPQLMFTVAGMVPFKPIFWGKIEPTYPRIATCQKCIRTVDIENVGKTPRHHTFFEMLGNFSFGDYFKREAIKWAWEYVTEVLKIPEEKLWVSVYKEDDEAFEIWKTEVGISEKKIVRLGKEDNWWGPAGPTGPCGPDTEIFIDTGRSENCPDVENCSPACDCGRFLEFWNLVFTEYNQDEAGQLVPLSRKNIDTGLGLDRLTAIMQGVETNFDTDLFIPIIRKIEELLGVKYREKENQDTSIRVIADHSRAISFMIADGILPSNEGRGYVLRRLLRRAVRHGSLLGNKRPFLHKISETVAQKMGTIYPEVKEKLRLIEEVTLKEEERFLENLEKGTKRLWQIINNKGNLEGADLFMLHDTYGFHVELVEEMLSDRDISLDKEGFEKLMQEQRERARAATGNREYGVISTLNKELYEKLGGTEFLGYEYLETETEISAILKENELVDTLSESEEGELVFQKTVFYAEKGGQVSDTGLIETSTGTAKVFHVHIPYQDMVLHRVRVIRGQLKKGEIAHLVVDKEKRKATARNHTATHLLHAALRRILGDHVKQSGSLVEPERLRFDFSHYSPLSLEEITAVEDLVNEKILSALAVTIEEKSFEEAKSEDVIALFEEKYGDKVRVVNISDFSRELCGGTHVKNTGEIGLFKIVSETSVSAGVRRIEAITGNETLKYLRDLESLREDLKSMLQVSEKMILERVVMLTQDLREKEREIKKLKEKLLSGKSGSDDHEIMIDGTKFFVRIVENAPAELVRNTADILMQRLGNGVVIVFDKQEDKVLFVVKVSKELTQKFNAGQIARNIAKTLGGGGGGRPDFAQAGGKEVNKIEEVIQSLEEYVRI</sequence>
<evidence type="ECO:0000256" key="2">
    <source>
        <dbReference type="ARBA" id="ARBA00022555"/>
    </source>
</evidence>
<keyword evidence="9 11" id="KW-0648">Protein biosynthesis</keyword>
<keyword evidence="12" id="KW-0175">Coiled coil</keyword>
<dbReference type="Gene3D" id="3.30.54.20">
    <property type="match status" value="1"/>
</dbReference>
<evidence type="ECO:0000256" key="10">
    <source>
        <dbReference type="ARBA" id="ARBA00023146"/>
    </source>
</evidence>
<comment type="cofactor">
    <cofactor evidence="11">
        <name>Zn(2+)</name>
        <dbReference type="ChEBI" id="CHEBI:29105"/>
    </cofactor>
    <text evidence="11">Binds 1 zinc ion per subunit.</text>
</comment>
<evidence type="ECO:0000313" key="14">
    <source>
        <dbReference type="EMBL" id="AKI96980.1"/>
    </source>
</evidence>
<comment type="subcellular location">
    <subcellularLocation>
        <location evidence="11">Cytoplasm</location>
    </subcellularLocation>
</comment>
<feature type="binding site" evidence="11">
    <location>
        <position position="669"/>
    </location>
    <ligand>
        <name>Zn(2+)</name>
        <dbReference type="ChEBI" id="CHEBI:29105"/>
    </ligand>
</feature>
<keyword evidence="2 11" id="KW-0820">tRNA-binding</keyword>
<dbReference type="InterPro" id="IPR018164">
    <property type="entry name" value="Ala-tRNA-synth_IIc_N"/>
</dbReference>
<evidence type="ECO:0000259" key="13">
    <source>
        <dbReference type="PROSITE" id="PS50860"/>
    </source>
</evidence>
<keyword evidence="7 11" id="KW-0067">ATP-binding</keyword>
<comment type="domain">
    <text evidence="11">Consists of three domains; the N-terminal catalytic domain, the editing domain and the C-terminal C-Ala domain. The editing domain removes incorrectly charged amino acids, while the C-Ala domain, along with tRNA(Ala), serves as a bridge to cooperatively bring together the editing and aminoacylation centers thus stimulating deacylation of misacylated tRNAs.</text>
</comment>
<keyword evidence="4 11" id="KW-0479">Metal-binding</keyword>
<dbReference type="InterPro" id="IPR009000">
    <property type="entry name" value="Transl_B-barrel_sf"/>
</dbReference>
<dbReference type="Pfam" id="PF01411">
    <property type="entry name" value="tRNA-synt_2c"/>
    <property type="match status" value="1"/>
</dbReference>
<dbReference type="OrthoDB" id="9803884at2"/>
<dbReference type="FunFam" id="3.30.980.10:FF:000004">
    <property type="entry name" value="Alanine--tRNA ligase, cytoplasmic"/>
    <property type="match status" value="1"/>
</dbReference>
<dbReference type="InterPro" id="IPR045864">
    <property type="entry name" value="aa-tRNA-synth_II/BPL/LPL"/>
</dbReference>
<keyword evidence="3 11" id="KW-0436">Ligase</keyword>
<keyword evidence="10 11" id="KW-0030">Aminoacyl-tRNA synthetase</keyword>
<gene>
    <name evidence="11" type="primary">alaS</name>
    <name evidence="14" type="ORF">IX53_03130</name>
</gene>
<dbReference type="PRINTS" id="PR00980">
    <property type="entry name" value="TRNASYNTHALA"/>
</dbReference>
<dbReference type="GO" id="GO:0005829">
    <property type="term" value="C:cytosol"/>
    <property type="evidence" value="ECO:0007669"/>
    <property type="project" value="TreeGrafter"/>
</dbReference>
<evidence type="ECO:0000256" key="9">
    <source>
        <dbReference type="ARBA" id="ARBA00022917"/>
    </source>
</evidence>
<dbReference type="Gene3D" id="2.40.30.130">
    <property type="match status" value="1"/>
</dbReference>
<dbReference type="GO" id="GO:0002161">
    <property type="term" value="F:aminoacyl-tRNA deacylase activity"/>
    <property type="evidence" value="ECO:0007669"/>
    <property type="project" value="TreeGrafter"/>
</dbReference>